<name>A0ABX1RUF0_9FLAO</name>
<gene>
    <name evidence="2" type="ORF">HHX25_00520</name>
</gene>
<sequence>MQLLKNYKVFKASSLTESVFAISIISICVLVVFMVYLNIISQNKPVYYYEAKHTVEFLTQESIKQQNYEDNAFEYKGYTINKKVTINKEDQMVSLSFFIKTGHNKYKINKLIPFNE</sequence>
<evidence type="ECO:0000256" key="1">
    <source>
        <dbReference type="SAM" id="Phobius"/>
    </source>
</evidence>
<evidence type="ECO:0000313" key="2">
    <source>
        <dbReference type="EMBL" id="NMH85975.1"/>
    </source>
</evidence>
<keyword evidence="1" id="KW-1133">Transmembrane helix</keyword>
<proteinExistence type="predicted"/>
<reference evidence="2 3" key="1">
    <citation type="submission" date="2020-04" db="EMBL/GenBank/DDBJ databases">
        <title>A Flavivirga sp. nov.</title>
        <authorList>
            <person name="Sun X."/>
        </authorList>
    </citation>
    <scope>NUCLEOTIDE SEQUENCE [LARGE SCALE GENOMIC DNA]</scope>
    <source>
        <strain evidence="2 3">Y03</strain>
    </source>
</reference>
<dbReference type="Proteomes" id="UP000746690">
    <property type="component" value="Unassembled WGS sequence"/>
</dbReference>
<evidence type="ECO:0000313" key="3">
    <source>
        <dbReference type="Proteomes" id="UP000746690"/>
    </source>
</evidence>
<keyword evidence="3" id="KW-1185">Reference proteome</keyword>
<comment type="caution">
    <text evidence="2">The sequence shown here is derived from an EMBL/GenBank/DDBJ whole genome shotgun (WGS) entry which is preliminary data.</text>
</comment>
<organism evidence="2 3">
    <name type="scientific">Flavivirga algicola</name>
    <dbReference type="NCBI Taxonomy" id="2729136"/>
    <lineage>
        <taxon>Bacteria</taxon>
        <taxon>Pseudomonadati</taxon>
        <taxon>Bacteroidota</taxon>
        <taxon>Flavobacteriia</taxon>
        <taxon>Flavobacteriales</taxon>
        <taxon>Flavobacteriaceae</taxon>
        <taxon>Flavivirga</taxon>
    </lineage>
</organism>
<protein>
    <recommendedName>
        <fullName evidence="4">Type II secretion system protein</fullName>
    </recommendedName>
</protein>
<dbReference type="EMBL" id="JABBHF010000001">
    <property type="protein sequence ID" value="NMH85975.1"/>
    <property type="molecule type" value="Genomic_DNA"/>
</dbReference>
<dbReference type="RefSeq" id="WP_169668987.1">
    <property type="nucleotide sequence ID" value="NZ_JABBHF010000001.1"/>
</dbReference>
<accession>A0ABX1RUF0</accession>
<keyword evidence="1" id="KW-0812">Transmembrane</keyword>
<evidence type="ECO:0008006" key="4">
    <source>
        <dbReference type="Google" id="ProtNLM"/>
    </source>
</evidence>
<feature type="transmembrane region" description="Helical" evidence="1">
    <location>
        <begin position="20"/>
        <end position="39"/>
    </location>
</feature>
<keyword evidence="1" id="KW-0472">Membrane</keyword>